<dbReference type="Proteomes" id="UP000070224">
    <property type="component" value="Unassembled WGS sequence"/>
</dbReference>
<keyword evidence="5 6" id="KW-0472">Membrane</keyword>
<dbReference type="GO" id="GO:0005886">
    <property type="term" value="C:plasma membrane"/>
    <property type="evidence" value="ECO:0007669"/>
    <property type="project" value="UniProtKB-SubCell"/>
</dbReference>
<keyword evidence="3 6" id="KW-0812">Transmembrane</keyword>
<feature type="transmembrane region" description="Helical" evidence="6">
    <location>
        <begin position="293"/>
        <end position="312"/>
    </location>
</feature>
<dbReference type="PANTHER" id="PTHR43702:SF12">
    <property type="entry name" value="N-ACETYL GLUCOSAMINE TRANSPORTER NAGP"/>
    <property type="match status" value="1"/>
</dbReference>
<comment type="caution">
    <text evidence="8">The sequence shown here is derived from an EMBL/GenBank/DDBJ whole genome shotgun (WGS) entry which is preliminary data.</text>
</comment>
<dbReference type="InterPro" id="IPR011701">
    <property type="entry name" value="MFS"/>
</dbReference>
<feature type="transmembrane region" description="Helical" evidence="6">
    <location>
        <begin position="318"/>
        <end position="337"/>
    </location>
</feature>
<feature type="transmembrane region" description="Helical" evidence="6">
    <location>
        <begin position="173"/>
        <end position="193"/>
    </location>
</feature>
<feature type="transmembrane region" description="Helical" evidence="6">
    <location>
        <begin position="373"/>
        <end position="392"/>
    </location>
</feature>
<dbReference type="SUPFAM" id="SSF103473">
    <property type="entry name" value="MFS general substrate transporter"/>
    <property type="match status" value="1"/>
</dbReference>
<dbReference type="RefSeq" id="WP_060934903.1">
    <property type="nucleotide sequence ID" value="NZ_KQ960414.1"/>
</dbReference>
<feature type="transmembrane region" description="Helical" evidence="6">
    <location>
        <begin position="46"/>
        <end position="68"/>
    </location>
</feature>
<comment type="subcellular location">
    <subcellularLocation>
        <location evidence="1">Cell inner membrane</location>
        <topology evidence="1">Multi-pass membrane protein</topology>
    </subcellularLocation>
</comment>
<dbReference type="Pfam" id="PF07690">
    <property type="entry name" value="MFS_1"/>
    <property type="match status" value="1"/>
</dbReference>
<protein>
    <submittedName>
        <fullName evidence="8">Transporter, major facilitator family protein</fullName>
    </submittedName>
</protein>
<evidence type="ECO:0000256" key="3">
    <source>
        <dbReference type="ARBA" id="ARBA00022692"/>
    </source>
</evidence>
<evidence type="ECO:0000256" key="2">
    <source>
        <dbReference type="ARBA" id="ARBA00022475"/>
    </source>
</evidence>
<feature type="transmembrane region" description="Helical" evidence="6">
    <location>
        <begin position="99"/>
        <end position="125"/>
    </location>
</feature>
<reference evidence="9" key="1">
    <citation type="submission" date="2016-01" db="EMBL/GenBank/DDBJ databases">
        <authorList>
            <person name="Mitreva M."/>
            <person name="Pepin K.H."/>
            <person name="Mihindukulasuriya K.A."/>
            <person name="Fulton R."/>
            <person name="Fronick C."/>
            <person name="O'Laughlin M."/>
            <person name="Miner T."/>
            <person name="Herter B."/>
            <person name="Rosa B.A."/>
            <person name="Cordes M."/>
            <person name="Tomlinson C."/>
            <person name="Wollam A."/>
            <person name="Palsikar V.B."/>
            <person name="Mardis E.R."/>
            <person name="Wilson R.K."/>
        </authorList>
    </citation>
    <scope>NUCLEOTIDE SEQUENCE [LARGE SCALE GENOMIC DNA]</scope>
    <source>
        <strain evidence="9">KA00683</strain>
    </source>
</reference>
<evidence type="ECO:0000256" key="4">
    <source>
        <dbReference type="ARBA" id="ARBA00022989"/>
    </source>
</evidence>
<name>A0A134BD59_9PORP</name>
<dbReference type="AlphaFoldDB" id="A0A134BD59"/>
<dbReference type="GO" id="GO:0022857">
    <property type="term" value="F:transmembrane transporter activity"/>
    <property type="evidence" value="ECO:0007669"/>
    <property type="project" value="InterPro"/>
</dbReference>
<feature type="transmembrane region" description="Helical" evidence="6">
    <location>
        <begin position="146"/>
        <end position="167"/>
    </location>
</feature>
<dbReference type="EMBL" id="LSDK01000023">
    <property type="protein sequence ID" value="KXB77891.1"/>
    <property type="molecule type" value="Genomic_DNA"/>
</dbReference>
<dbReference type="PATRIC" id="fig|322095.3.peg.357"/>
<dbReference type="OrthoDB" id="9786665at2"/>
<dbReference type="InterPro" id="IPR036259">
    <property type="entry name" value="MFS_trans_sf"/>
</dbReference>
<accession>A0A134BD59</accession>
<keyword evidence="2" id="KW-1003">Cell membrane</keyword>
<dbReference type="InterPro" id="IPR050375">
    <property type="entry name" value="MFS_TsgA-like"/>
</dbReference>
<feature type="domain" description="Major facilitator superfamily (MFS) profile" evidence="7">
    <location>
        <begin position="9"/>
        <end position="398"/>
    </location>
</feature>
<evidence type="ECO:0000313" key="9">
    <source>
        <dbReference type="Proteomes" id="UP000070224"/>
    </source>
</evidence>
<proteinExistence type="predicted"/>
<gene>
    <name evidence="8" type="ORF">HMPREF3185_00361</name>
</gene>
<dbReference type="InterPro" id="IPR020846">
    <property type="entry name" value="MFS_dom"/>
</dbReference>
<keyword evidence="9" id="KW-1185">Reference proteome</keyword>
<feature type="transmembrane region" description="Helical" evidence="6">
    <location>
        <begin position="7"/>
        <end position="26"/>
    </location>
</feature>
<feature type="transmembrane region" description="Helical" evidence="6">
    <location>
        <begin position="226"/>
        <end position="250"/>
    </location>
</feature>
<evidence type="ECO:0000256" key="6">
    <source>
        <dbReference type="SAM" id="Phobius"/>
    </source>
</evidence>
<dbReference type="Gene3D" id="1.20.1250.20">
    <property type="entry name" value="MFS general substrate transporter like domains"/>
    <property type="match status" value="2"/>
</dbReference>
<evidence type="ECO:0000256" key="1">
    <source>
        <dbReference type="ARBA" id="ARBA00004429"/>
    </source>
</evidence>
<feature type="transmembrane region" description="Helical" evidence="6">
    <location>
        <begin position="75"/>
        <end position="93"/>
    </location>
</feature>
<feature type="transmembrane region" description="Helical" evidence="6">
    <location>
        <begin position="262"/>
        <end position="281"/>
    </location>
</feature>
<evidence type="ECO:0000256" key="5">
    <source>
        <dbReference type="ARBA" id="ARBA00023136"/>
    </source>
</evidence>
<sequence>MKENKFIVPMVFLAFMFFTCGFALGINSLLVPVLKVSLSVSSMEAYMLIGATFLPFLIFGYPAGLLISKIGYKRTMASAFAMFAIAFGVFILSAEAKSFVIFLLASFICGAANTFLQAAINPYVTILGPTESAAKRISIMGMINKLAWPVSPLFIALFASNGGSVGLEDLSKPFLVIIGLFVILGIVALVSPLPEVKAAGEDNDAADSEVSSYANSKSSVFQFPHLVLGAIAIFFYVGSETIVLGTLIDYAQELSLPHPETYSWITPISISIGYILGIILIPKYLSQTKALQICSFVALVGTALVVVLPGVYSIYSVGIMALGCSLMWPAFWPLALMDLGKYTKQGSSLLTMGLIGGAVITVLFGLIKDISDIRYAYSICFISFIYILFYAFKGHKLR</sequence>
<evidence type="ECO:0000259" key="7">
    <source>
        <dbReference type="PROSITE" id="PS50850"/>
    </source>
</evidence>
<evidence type="ECO:0000313" key="8">
    <source>
        <dbReference type="EMBL" id="KXB77891.1"/>
    </source>
</evidence>
<feature type="transmembrane region" description="Helical" evidence="6">
    <location>
        <begin position="349"/>
        <end position="367"/>
    </location>
</feature>
<dbReference type="PROSITE" id="PS50850">
    <property type="entry name" value="MFS"/>
    <property type="match status" value="1"/>
</dbReference>
<keyword evidence="4 6" id="KW-1133">Transmembrane helix</keyword>
<dbReference type="PANTHER" id="PTHR43702">
    <property type="entry name" value="L-FUCOSE-PROTON SYMPORTER"/>
    <property type="match status" value="1"/>
</dbReference>
<organism evidence="8 9">
    <name type="scientific">Porphyromonas somerae</name>
    <dbReference type="NCBI Taxonomy" id="322095"/>
    <lineage>
        <taxon>Bacteria</taxon>
        <taxon>Pseudomonadati</taxon>
        <taxon>Bacteroidota</taxon>
        <taxon>Bacteroidia</taxon>
        <taxon>Bacteroidales</taxon>
        <taxon>Porphyromonadaceae</taxon>
        <taxon>Porphyromonas</taxon>
    </lineage>
</organism>